<dbReference type="InterPro" id="IPR011992">
    <property type="entry name" value="EF-hand-dom_pair"/>
</dbReference>
<dbReference type="Proteomes" id="UP000023152">
    <property type="component" value="Unassembled WGS sequence"/>
</dbReference>
<evidence type="ECO:0000313" key="2">
    <source>
        <dbReference type="Proteomes" id="UP000023152"/>
    </source>
</evidence>
<proteinExistence type="predicted"/>
<reference evidence="1 2" key="1">
    <citation type="journal article" date="2013" name="Curr. Biol.">
        <title>The Genome of the Foraminiferan Reticulomyxa filosa.</title>
        <authorList>
            <person name="Glockner G."/>
            <person name="Hulsmann N."/>
            <person name="Schleicher M."/>
            <person name="Noegel A.A."/>
            <person name="Eichinger L."/>
            <person name="Gallinger C."/>
            <person name="Pawlowski J."/>
            <person name="Sierra R."/>
            <person name="Euteneuer U."/>
            <person name="Pillet L."/>
            <person name="Moustafa A."/>
            <person name="Platzer M."/>
            <person name="Groth M."/>
            <person name="Szafranski K."/>
            <person name="Schliwa M."/>
        </authorList>
    </citation>
    <scope>NUCLEOTIDE SEQUENCE [LARGE SCALE GENOMIC DNA]</scope>
</reference>
<protein>
    <recommendedName>
        <fullName evidence="3">EF-hand domain-containing protein</fullName>
    </recommendedName>
</protein>
<comment type="caution">
    <text evidence="1">The sequence shown here is derived from an EMBL/GenBank/DDBJ whole genome shotgun (WGS) entry which is preliminary data.</text>
</comment>
<dbReference type="EMBL" id="ASPP01024359">
    <property type="protein sequence ID" value="ETO09101.1"/>
    <property type="molecule type" value="Genomic_DNA"/>
</dbReference>
<evidence type="ECO:0000313" key="1">
    <source>
        <dbReference type="EMBL" id="ETO09101.1"/>
    </source>
</evidence>
<keyword evidence="2" id="KW-1185">Reference proteome</keyword>
<dbReference type="AlphaFoldDB" id="X6M624"/>
<sequence>MVGDLLELRSQTSLAYGEKEMGDEDEGSPFAKDEDTGLTNDRLLELFNRYGTNINLAHHWSVNGGNKADTLEKPSKDRSSRQQSSLIYHAALEPLLRSFDFERNKTWLFFFVLTFAIRTAYMYIYKDIRISVSEDRVIGLNTLEDTHTLNVSEIWEKRISFESLCYCLEDLKIKWSANGLQKLFRHNDLDRQQHLTYYQFLFTLHCLSPQMKAIWQPLLGGESNEWYKHLPLNEYNVRGEYQLRECVDLLQLALKREQSKTRSYADGAVFTMDDYVFLSHQIVKHVLQMRDSFQHFPPFFQNELWSIYQKLV</sequence>
<name>X6M624_RETFI</name>
<evidence type="ECO:0008006" key="3">
    <source>
        <dbReference type="Google" id="ProtNLM"/>
    </source>
</evidence>
<organism evidence="1 2">
    <name type="scientific">Reticulomyxa filosa</name>
    <dbReference type="NCBI Taxonomy" id="46433"/>
    <lineage>
        <taxon>Eukaryota</taxon>
        <taxon>Sar</taxon>
        <taxon>Rhizaria</taxon>
        <taxon>Retaria</taxon>
        <taxon>Foraminifera</taxon>
        <taxon>Monothalamids</taxon>
        <taxon>Reticulomyxidae</taxon>
        <taxon>Reticulomyxa</taxon>
    </lineage>
</organism>
<gene>
    <name evidence="1" type="ORF">RFI_28287</name>
</gene>
<dbReference type="SUPFAM" id="SSF47473">
    <property type="entry name" value="EF-hand"/>
    <property type="match status" value="1"/>
</dbReference>
<accession>X6M624</accession>